<evidence type="ECO:0000256" key="1">
    <source>
        <dbReference type="ARBA" id="ARBA00004141"/>
    </source>
</evidence>
<organism evidence="7 8">
    <name type="scientific">Kingdonia uniflora</name>
    <dbReference type="NCBI Taxonomy" id="39325"/>
    <lineage>
        <taxon>Eukaryota</taxon>
        <taxon>Viridiplantae</taxon>
        <taxon>Streptophyta</taxon>
        <taxon>Embryophyta</taxon>
        <taxon>Tracheophyta</taxon>
        <taxon>Spermatophyta</taxon>
        <taxon>Magnoliopsida</taxon>
        <taxon>Ranunculales</taxon>
        <taxon>Circaeasteraceae</taxon>
        <taxon>Kingdonia</taxon>
    </lineage>
</organism>
<keyword evidence="5 6" id="KW-0472">Membrane</keyword>
<name>A0A7J7NT30_9MAGN</name>
<dbReference type="InterPro" id="IPR008892">
    <property type="entry name" value="COR413"/>
</dbReference>
<comment type="caution">
    <text evidence="7">The sequence shown here is derived from an EMBL/GenBank/DDBJ whole genome shotgun (WGS) entry which is preliminary data.</text>
</comment>
<feature type="transmembrane region" description="Helical" evidence="6">
    <location>
        <begin position="101"/>
        <end position="118"/>
    </location>
</feature>
<evidence type="ECO:0000256" key="3">
    <source>
        <dbReference type="ARBA" id="ARBA00022692"/>
    </source>
</evidence>
<evidence type="ECO:0000313" key="8">
    <source>
        <dbReference type="Proteomes" id="UP000541444"/>
    </source>
</evidence>
<evidence type="ECO:0000256" key="2">
    <source>
        <dbReference type="ARBA" id="ARBA00005852"/>
    </source>
</evidence>
<dbReference type="PANTHER" id="PTHR33596">
    <property type="entry name" value="COLD-REGULATED 413 PLASMA MEMBRANE PROTEIN 2"/>
    <property type="match status" value="1"/>
</dbReference>
<sequence>MGRMGYLAMKTDQPTYELLNSDLNELQTIVMRLVSDAFKLQGPAFGSSVLSWFTCISASYLIVTNPNPLVSKIWTWLLTPYIFFSLPPILFNFFRGVFGQWIALISVLIQLCSMDIMFNGVGQFIGIAVLLMLTTPSKLMFMLVVAPNYFAHTVRDSSGGPAICLVIACFLLLQQIWASRENCLMGCKDYLNIIMIVFLIIYPICALVA</sequence>
<evidence type="ECO:0000313" key="7">
    <source>
        <dbReference type="EMBL" id="KAF6170336.1"/>
    </source>
</evidence>
<feature type="transmembrane region" description="Helical" evidence="6">
    <location>
        <begin position="42"/>
        <end position="62"/>
    </location>
</feature>
<protein>
    <submittedName>
        <fullName evidence="7">Uncharacterized protein</fullName>
    </submittedName>
</protein>
<keyword evidence="8" id="KW-1185">Reference proteome</keyword>
<reference evidence="7 8" key="1">
    <citation type="journal article" date="2020" name="IScience">
        <title>Genome Sequencing of the Endangered Kingdonia uniflora (Circaeasteraceae, Ranunculales) Reveals Potential Mechanisms of Evolutionary Specialization.</title>
        <authorList>
            <person name="Sun Y."/>
            <person name="Deng T."/>
            <person name="Zhang A."/>
            <person name="Moore M.J."/>
            <person name="Landis J.B."/>
            <person name="Lin N."/>
            <person name="Zhang H."/>
            <person name="Zhang X."/>
            <person name="Huang J."/>
            <person name="Zhang X."/>
            <person name="Sun H."/>
            <person name="Wang H."/>
        </authorList>
    </citation>
    <scope>NUCLEOTIDE SEQUENCE [LARGE SCALE GENOMIC DNA]</scope>
    <source>
        <strain evidence="7">TB1705</strain>
        <tissue evidence="7">Leaf</tissue>
    </source>
</reference>
<feature type="transmembrane region" description="Helical" evidence="6">
    <location>
        <begin position="158"/>
        <end position="178"/>
    </location>
</feature>
<dbReference type="Proteomes" id="UP000541444">
    <property type="component" value="Unassembled WGS sequence"/>
</dbReference>
<evidence type="ECO:0000256" key="5">
    <source>
        <dbReference type="ARBA" id="ARBA00023136"/>
    </source>
</evidence>
<feature type="transmembrane region" description="Helical" evidence="6">
    <location>
        <begin position="190"/>
        <end position="208"/>
    </location>
</feature>
<feature type="transmembrane region" description="Helical" evidence="6">
    <location>
        <begin position="74"/>
        <end position="94"/>
    </location>
</feature>
<accession>A0A7J7NT30</accession>
<proteinExistence type="inferred from homology"/>
<comment type="similarity">
    <text evidence="2">Belongs to the Cold-regulated 413 protein family.</text>
</comment>
<dbReference type="EMBL" id="JACGCM010000593">
    <property type="protein sequence ID" value="KAF6170336.1"/>
    <property type="molecule type" value="Genomic_DNA"/>
</dbReference>
<evidence type="ECO:0000256" key="4">
    <source>
        <dbReference type="ARBA" id="ARBA00022989"/>
    </source>
</evidence>
<comment type="subcellular location">
    <subcellularLocation>
        <location evidence="1">Membrane</location>
        <topology evidence="1">Multi-pass membrane protein</topology>
    </subcellularLocation>
</comment>
<dbReference type="Pfam" id="PF05562">
    <property type="entry name" value="WCOR413"/>
    <property type="match status" value="1"/>
</dbReference>
<dbReference type="PANTHER" id="PTHR33596:SF23">
    <property type="entry name" value="COLD-REGULATED 413 PLASMA MEMBRANE PROTEIN 2"/>
    <property type="match status" value="1"/>
</dbReference>
<evidence type="ECO:0000256" key="6">
    <source>
        <dbReference type="SAM" id="Phobius"/>
    </source>
</evidence>
<keyword evidence="3 6" id="KW-0812">Transmembrane</keyword>
<gene>
    <name evidence="7" type="ORF">GIB67_043026</name>
</gene>
<dbReference type="AlphaFoldDB" id="A0A7J7NT30"/>
<feature type="transmembrane region" description="Helical" evidence="6">
    <location>
        <begin position="124"/>
        <end position="146"/>
    </location>
</feature>
<keyword evidence="4 6" id="KW-1133">Transmembrane helix</keyword>
<dbReference type="GO" id="GO:0016020">
    <property type="term" value="C:membrane"/>
    <property type="evidence" value="ECO:0007669"/>
    <property type="project" value="UniProtKB-SubCell"/>
</dbReference>
<dbReference type="OrthoDB" id="1887731at2759"/>